<accession>A0A1R2APZ3</accession>
<organism evidence="1 2">
    <name type="scientific">Stentor coeruleus</name>
    <dbReference type="NCBI Taxonomy" id="5963"/>
    <lineage>
        <taxon>Eukaryota</taxon>
        <taxon>Sar</taxon>
        <taxon>Alveolata</taxon>
        <taxon>Ciliophora</taxon>
        <taxon>Postciliodesmatophora</taxon>
        <taxon>Heterotrichea</taxon>
        <taxon>Heterotrichida</taxon>
        <taxon>Stentoridae</taxon>
        <taxon>Stentor</taxon>
    </lineage>
</organism>
<evidence type="ECO:0000313" key="2">
    <source>
        <dbReference type="Proteomes" id="UP000187209"/>
    </source>
</evidence>
<name>A0A1R2APZ3_9CILI</name>
<comment type="caution">
    <text evidence="1">The sequence shown here is derived from an EMBL/GenBank/DDBJ whole genome shotgun (WGS) entry which is preliminary data.</text>
</comment>
<gene>
    <name evidence="1" type="ORF">SteCoe_36669</name>
</gene>
<proteinExistence type="predicted"/>
<evidence type="ECO:0000313" key="1">
    <source>
        <dbReference type="EMBL" id="OMJ66470.1"/>
    </source>
</evidence>
<dbReference type="AlphaFoldDB" id="A0A1R2APZ3"/>
<reference evidence="1 2" key="1">
    <citation type="submission" date="2016-11" db="EMBL/GenBank/DDBJ databases">
        <title>The macronuclear genome of Stentor coeruleus: a giant cell with tiny introns.</title>
        <authorList>
            <person name="Slabodnick M."/>
            <person name="Ruby J.G."/>
            <person name="Reiff S.B."/>
            <person name="Swart E.C."/>
            <person name="Gosai S."/>
            <person name="Prabakaran S."/>
            <person name="Witkowska E."/>
            <person name="Larue G.E."/>
            <person name="Fisher S."/>
            <person name="Freeman R.M."/>
            <person name="Gunawardena J."/>
            <person name="Chu W."/>
            <person name="Stover N.A."/>
            <person name="Gregory B.D."/>
            <person name="Nowacki M."/>
            <person name="Derisi J."/>
            <person name="Roy S.W."/>
            <person name="Marshall W.F."/>
            <person name="Sood P."/>
        </authorList>
    </citation>
    <scope>NUCLEOTIDE SEQUENCE [LARGE SCALE GENOMIC DNA]</scope>
    <source>
        <strain evidence="1">WM001</strain>
    </source>
</reference>
<protein>
    <submittedName>
        <fullName evidence="1">Uncharacterized protein</fullName>
    </submittedName>
</protein>
<dbReference type="EMBL" id="MPUH01001710">
    <property type="protein sequence ID" value="OMJ66470.1"/>
    <property type="molecule type" value="Genomic_DNA"/>
</dbReference>
<sequence>MKSILCDNPEQVVEETRIPNYYLSARMAQLQNISERFSKLESDNFSYKNFNTILKPLNPLQRKYKSIIEQDNYEYQAEVETQTEVVSGMKKAKSARVVAKKDPPKKQNFIKKNVMDLQVNSVKSINSSRKNSPRNVVVKKNKHVTIANQQISIQSSKKKKDKKEYDSDILGLAFRQFSDAVLDQWEEAADMLINEIIDEHVDFLNSLEMKTTENLTEEITLSNYDDIANELKRIENYNQSMREKYSIK</sequence>
<keyword evidence="2" id="KW-1185">Reference proteome</keyword>
<dbReference type="Proteomes" id="UP000187209">
    <property type="component" value="Unassembled WGS sequence"/>
</dbReference>